<reference evidence="12" key="1">
    <citation type="submission" date="2020-08" db="EMBL/GenBank/DDBJ databases">
        <title>Novel species isolated from subtropical streams in China.</title>
        <authorList>
            <person name="Lu H."/>
        </authorList>
    </citation>
    <scope>NUCLEOTIDE SEQUENCE</scope>
    <source>
        <strain evidence="12">CY7W</strain>
    </source>
</reference>
<accession>A0A923I1A9</accession>
<comment type="subcellular location">
    <subcellularLocation>
        <location evidence="2">Cell envelope</location>
    </subcellularLocation>
</comment>
<dbReference type="Proteomes" id="UP000612361">
    <property type="component" value="Unassembled WGS sequence"/>
</dbReference>
<evidence type="ECO:0000256" key="6">
    <source>
        <dbReference type="ARBA" id="ARBA00022833"/>
    </source>
</evidence>
<feature type="domain" description="M23ase beta-sheet core" evidence="9">
    <location>
        <begin position="312"/>
        <end position="408"/>
    </location>
</feature>
<dbReference type="PANTHER" id="PTHR21666">
    <property type="entry name" value="PEPTIDASE-RELATED"/>
    <property type="match status" value="1"/>
</dbReference>
<keyword evidence="8" id="KW-0472">Membrane</keyword>
<keyword evidence="3" id="KW-0645">Protease</keyword>
<evidence type="ECO:0000313" key="12">
    <source>
        <dbReference type="EMBL" id="MBC3935222.1"/>
    </source>
</evidence>
<keyword evidence="6" id="KW-0862">Zinc</keyword>
<evidence type="ECO:0000259" key="11">
    <source>
        <dbReference type="Pfam" id="PF22310"/>
    </source>
</evidence>
<keyword evidence="8" id="KW-0812">Transmembrane</keyword>
<evidence type="ECO:0000256" key="7">
    <source>
        <dbReference type="ARBA" id="ARBA00023049"/>
    </source>
</evidence>
<dbReference type="CDD" id="cd12797">
    <property type="entry name" value="M23_peptidase"/>
    <property type="match status" value="1"/>
</dbReference>
<dbReference type="PANTHER" id="PTHR21666:SF288">
    <property type="entry name" value="CELL DIVISION PROTEIN YTFB"/>
    <property type="match status" value="1"/>
</dbReference>
<keyword evidence="4" id="KW-0479">Metal-binding</keyword>
<dbReference type="Pfam" id="PF22310">
    <property type="entry name" value="NMB0315_dom_I"/>
    <property type="match status" value="1"/>
</dbReference>
<feature type="transmembrane region" description="Helical" evidence="8">
    <location>
        <begin position="26"/>
        <end position="48"/>
    </location>
</feature>
<dbReference type="Gene3D" id="3.10.450.350">
    <property type="match status" value="2"/>
</dbReference>
<sequence length="455" mass="49855">MRPTDKLLRVATGSRLLFGSSRVSRVVSVTAFFFAVCAVGATAVAPLAPDAADLPVKKITQVLPLPSLDEQIAAIAAVEHQYVREDVVRRGDTLSGLLLRLGVDDQDADKFIKTDPVARTLLQLRADKTIRVKTNEDGDLEWLQTTVSDGPDKPARNLEVRRNADGHFSASDSTAQLERRIEMASGNIRSSLFAATDEAHISDAISSQIVSMFETNIDFRRLQRGDQFNVVYESFWQNGQLIRTGRVLAGEFKNAGKTYQSVWFDEAGGQGGYYTFDGKSLKKAFLKSPLEFTRVSSGFSMRVHPISGQWKQHKGVDFAAVSGTPIRATADGVIDSVGPSGGYGNLVVVRHHSNYTTAYAHMSRFAAGIRKGSRVSQGEVIGYVGSTGWSTGPHLHYEFRVNNEPRDPMSVIVPDAPPLAGADMPRFKAVAGDMQHRFNLLRPERLAETMKLASR</sequence>
<evidence type="ECO:0000259" key="10">
    <source>
        <dbReference type="Pfam" id="PF19425"/>
    </source>
</evidence>
<dbReference type="Gene3D" id="2.70.70.10">
    <property type="entry name" value="Glucose Permease (Domain IIA)"/>
    <property type="match status" value="1"/>
</dbReference>
<feature type="domain" description="DD-carboxypeptidase/endopeptidase Mpg-like N-terminal" evidence="11">
    <location>
        <begin position="82"/>
        <end position="144"/>
    </location>
</feature>
<dbReference type="GO" id="GO:0046872">
    <property type="term" value="F:metal ion binding"/>
    <property type="evidence" value="ECO:0007669"/>
    <property type="project" value="UniProtKB-KW"/>
</dbReference>
<name>A0A923I1A9_9BURK</name>
<dbReference type="InterPro" id="IPR045834">
    <property type="entry name" value="Csd3_N2"/>
</dbReference>
<dbReference type="RefSeq" id="WP_186880803.1">
    <property type="nucleotide sequence ID" value="NZ_JACOGG010000006.1"/>
</dbReference>
<dbReference type="AlphaFoldDB" id="A0A923I1A9"/>
<dbReference type="GO" id="GO:0006508">
    <property type="term" value="P:proteolysis"/>
    <property type="evidence" value="ECO:0007669"/>
    <property type="project" value="UniProtKB-KW"/>
</dbReference>
<evidence type="ECO:0000256" key="8">
    <source>
        <dbReference type="SAM" id="Phobius"/>
    </source>
</evidence>
<evidence type="ECO:0000256" key="4">
    <source>
        <dbReference type="ARBA" id="ARBA00022723"/>
    </source>
</evidence>
<dbReference type="InterPro" id="IPR011055">
    <property type="entry name" value="Dup_hybrid_motif"/>
</dbReference>
<keyword evidence="7" id="KW-0482">Metalloprotease</keyword>
<dbReference type="InterPro" id="IPR050570">
    <property type="entry name" value="Cell_wall_metabolism_enzyme"/>
</dbReference>
<evidence type="ECO:0000256" key="5">
    <source>
        <dbReference type="ARBA" id="ARBA00022801"/>
    </source>
</evidence>
<dbReference type="SUPFAM" id="SSF51261">
    <property type="entry name" value="Duplicated hybrid motif"/>
    <property type="match status" value="1"/>
</dbReference>
<keyword evidence="5" id="KW-0378">Hydrolase</keyword>
<evidence type="ECO:0000256" key="2">
    <source>
        <dbReference type="ARBA" id="ARBA00004196"/>
    </source>
</evidence>
<dbReference type="GO" id="GO:0030313">
    <property type="term" value="C:cell envelope"/>
    <property type="evidence" value="ECO:0007669"/>
    <property type="project" value="UniProtKB-SubCell"/>
</dbReference>
<dbReference type="InterPro" id="IPR016047">
    <property type="entry name" value="M23ase_b-sheet_dom"/>
</dbReference>
<feature type="domain" description="Csd3-like second N-terminal" evidence="10">
    <location>
        <begin position="183"/>
        <end position="300"/>
    </location>
</feature>
<comment type="cofactor">
    <cofactor evidence="1">
        <name>Zn(2+)</name>
        <dbReference type="ChEBI" id="CHEBI:29105"/>
    </cofactor>
</comment>
<comment type="caution">
    <text evidence="12">The sequence shown here is derived from an EMBL/GenBank/DDBJ whole genome shotgun (WGS) entry which is preliminary data.</text>
</comment>
<evidence type="ECO:0000313" key="13">
    <source>
        <dbReference type="Proteomes" id="UP000612361"/>
    </source>
</evidence>
<dbReference type="Pfam" id="PF19425">
    <property type="entry name" value="Csd3_N2"/>
    <property type="match status" value="1"/>
</dbReference>
<evidence type="ECO:0000256" key="3">
    <source>
        <dbReference type="ARBA" id="ARBA00022670"/>
    </source>
</evidence>
<dbReference type="InterPro" id="IPR054512">
    <property type="entry name" value="NMB0315-like_N"/>
</dbReference>
<protein>
    <submittedName>
        <fullName evidence="12">Peptidoglycan DD-metalloendopeptidase family protein</fullName>
    </submittedName>
</protein>
<gene>
    <name evidence="12" type="ORF">H8K47_07615</name>
</gene>
<keyword evidence="13" id="KW-1185">Reference proteome</keyword>
<dbReference type="Pfam" id="PF01551">
    <property type="entry name" value="Peptidase_M23"/>
    <property type="match status" value="1"/>
</dbReference>
<organism evidence="12 13">
    <name type="scientific">Undibacterium rugosum</name>
    <dbReference type="NCBI Taxonomy" id="2762291"/>
    <lineage>
        <taxon>Bacteria</taxon>
        <taxon>Pseudomonadati</taxon>
        <taxon>Pseudomonadota</taxon>
        <taxon>Betaproteobacteria</taxon>
        <taxon>Burkholderiales</taxon>
        <taxon>Oxalobacteraceae</taxon>
        <taxon>Undibacterium</taxon>
    </lineage>
</organism>
<dbReference type="GO" id="GO:0004222">
    <property type="term" value="F:metalloendopeptidase activity"/>
    <property type="evidence" value="ECO:0007669"/>
    <property type="project" value="TreeGrafter"/>
</dbReference>
<keyword evidence="8" id="KW-1133">Transmembrane helix</keyword>
<evidence type="ECO:0000256" key="1">
    <source>
        <dbReference type="ARBA" id="ARBA00001947"/>
    </source>
</evidence>
<evidence type="ECO:0000259" key="9">
    <source>
        <dbReference type="Pfam" id="PF01551"/>
    </source>
</evidence>
<dbReference type="EMBL" id="JACOGG010000006">
    <property type="protein sequence ID" value="MBC3935222.1"/>
    <property type="molecule type" value="Genomic_DNA"/>
</dbReference>
<proteinExistence type="predicted"/>